<keyword evidence="1" id="KW-0808">Transferase</keyword>
<dbReference type="PANTHER" id="PTHR10584:SF166">
    <property type="entry name" value="RIBOKINASE"/>
    <property type="match status" value="1"/>
</dbReference>
<reference evidence="4" key="1">
    <citation type="journal article" date="2014" name="Front. Microbiol.">
        <title>High frequency of phylogenetically diverse reductive dehalogenase-homologous genes in deep subseafloor sedimentary metagenomes.</title>
        <authorList>
            <person name="Kawai M."/>
            <person name="Futagami T."/>
            <person name="Toyoda A."/>
            <person name="Takaki Y."/>
            <person name="Nishi S."/>
            <person name="Hori S."/>
            <person name="Arai W."/>
            <person name="Tsubouchi T."/>
            <person name="Morono Y."/>
            <person name="Uchiyama I."/>
            <person name="Ito T."/>
            <person name="Fujiyama A."/>
            <person name="Inagaki F."/>
            <person name="Takami H."/>
        </authorList>
    </citation>
    <scope>NUCLEOTIDE SEQUENCE</scope>
    <source>
        <strain evidence="4">Expedition CK06-06</strain>
    </source>
</reference>
<dbReference type="InterPro" id="IPR029056">
    <property type="entry name" value="Ribokinase-like"/>
</dbReference>
<evidence type="ECO:0000256" key="2">
    <source>
        <dbReference type="ARBA" id="ARBA00022777"/>
    </source>
</evidence>
<keyword evidence="2" id="KW-0418">Kinase</keyword>
<dbReference type="SUPFAM" id="SSF53613">
    <property type="entry name" value="Ribokinase-like"/>
    <property type="match status" value="1"/>
</dbReference>
<organism evidence="4">
    <name type="scientific">marine sediment metagenome</name>
    <dbReference type="NCBI Taxonomy" id="412755"/>
    <lineage>
        <taxon>unclassified sequences</taxon>
        <taxon>metagenomes</taxon>
        <taxon>ecological metagenomes</taxon>
    </lineage>
</organism>
<comment type="caution">
    <text evidence="4">The sequence shown here is derived from an EMBL/GenBank/DDBJ whole genome shotgun (WGS) entry which is preliminary data.</text>
</comment>
<name>X0S0N8_9ZZZZ</name>
<evidence type="ECO:0000256" key="1">
    <source>
        <dbReference type="ARBA" id="ARBA00022679"/>
    </source>
</evidence>
<dbReference type="EMBL" id="BARS01009011">
    <property type="protein sequence ID" value="GAF68836.1"/>
    <property type="molecule type" value="Genomic_DNA"/>
</dbReference>
<dbReference type="GO" id="GO:0016301">
    <property type="term" value="F:kinase activity"/>
    <property type="evidence" value="ECO:0007669"/>
    <property type="project" value="UniProtKB-KW"/>
</dbReference>
<proteinExistence type="predicted"/>
<sequence length="149" mass="16847">LHCYNKKIIIKSLKQADVLKLNDEEFDTLKQMMGFGKNTHRFVDYLFNEYSLEMISLTKGEKGSDLLLKDRCFSAKTDKINNIVDTVGAGDAYAAILAIGYQKKWAPEKILAVATEFASRICEIKGAIPSSKQLYKKYKQVVKDTNPSK</sequence>
<protein>
    <recommendedName>
        <fullName evidence="3">Carbohydrate kinase PfkB domain-containing protein</fullName>
    </recommendedName>
</protein>
<dbReference type="Pfam" id="PF00294">
    <property type="entry name" value="PfkB"/>
    <property type="match status" value="1"/>
</dbReference>
<dbReference type="AlphaFoldDB" id="X0S0N8"/>
<dbReference type="InterPro" id="IPR011611">
    <property type="entry name" value="PfkB_dom"/>
</dbReference>
<feature type="non-terminal residue" evidence="4">
    <location>
        <position position="1"/>
    </location>
</feature>
<dbReference type="PANTHER" id="PTHR10584">
    <property type="entry name" value="SUGAR KINASE"/>
    <property type="match status" value="1"/>
</dbReference>
<feature type="domain" description="Carbohydrate kinase PfkB" evidence="3">
    <location>
        <begin position="13"/>
        <end position="131"/>
    </location>
</feature>
<evidence type="ECO:0000313" key="4">
    <source>
        <dbReference type="EMBL" id="GAF68836.1"/>
    </source>
</evidence>
<gene>
    <name evidence="4" type="ORF">S01H1_17053</name>
</gene>
<evidence type="ECO:0000259" key="3">
    <source>
        <dbReference type="Pfam" id="PF00294"/>
    </source>
</evidence>
<dbReference type="Gene3D" id="3.40.1190.20">
    <property type="match status" value="1"/>
</dbReference>
<accession>X0S0N8</accession>